<dbReference type="AlphaFoldDB" id="A0A366H5X4"/>
<organism evidence="1 2">
    <name type="scientific">Roseimicrobium gellanilyticum</name>
    <dbReference type="NCBI Taxonomy" id="748857"/>
    <lineage>
        <taxon>Bacteria</taxon>
        <taxon>Pseudomonadati</taxon>
        <taxon>Verrucomicrobiota</taxon>
        <taxon>Verrucomicrobiia</taxon>
        <taxon>Verrucomicrobiales</taxon>
        <taxon>Verrucomicrobiaceae</taxon>
        <taxon>Roseimicrobium</taxon>
    </lineage>
</organism>
<proteinExistence type="predicted"/>
<reference evidence="1 2" key="1">
    <citation type="submission" date="2018-06" db="EMBL/GenBank/DDBJ databases">
        <title>Genomic Encyclopedia of Type Strains, Phase IV (KMG-IV): sequencing the most valuable type-strain genomes for metagenomic binning, comparative biology and taxonomic classification.</title>
        <authorList>
            <person name="Goeker M."/>
        </authorList>
    </citation>
    <scope>NUCLEOTIDE SEQUENCE [LARGE SCALE GENOMIC DNA]</scope>
    <source>
        <strain evidence="1 2">DSM 25532</strain>
    </source>
</reference>
<dbReference type="RefSeq" id="WP_113961657.1">
    <property type="nucleotide sequence ID" value="NZ_QNRR01000015.1"/>
</dbReference>
<gene>
    <name evidence="1" type="ORF">DES53_11512</name>
</gene>
<protein>
    <submittedName>
        <fullName evidence="1">Uncharacterized protein</fullName>
    </submittedName>
</protein>
<name>A0A366H5X4_9BACT</name>
<evidence type="ECO:0000313" key="1">
    <source>
        <dbReference type="EMBL" id="RBP36871.1"/>
    </source>
</evidence>
<evidence type="ECO:0000313" key="2">
    <source>
        <dbReference type="Proteomes" id="UP000253426"/>
    </source>
</evidence>
<comment type="caution">
    <text evidence="1">The sequence shown here is derived from an EMBL/GenBank/DDBJ whole genome shotgun (WGS) entry which is preliminary data.</text>
</comment>
<dbReference type="Proteomes" id="UP000253426">
    <property type="component" value="Unassembled WGS sequence"/>
</dbReference>
<sequence length="78" mass="8528">MLTNLSTPVPVQDPFADRLLEICALLPPPFTLQEVVEAVELHSPDMLDLLPGAWEHLSATDQIVHAGLCGSKFHLIQS</sequence>
<accession>A0A366H5X4</accession>
<keyword evidence="2" id="KW-1185">Reference proteome</keyword>
<dbReference type="EMBL" id="QNRR01000015">
    <property type="protein sequence ID" value="RBP36871.1"/>
    <property type="molecule type" value="Genomic_DNA"/>
</dbReference>